<evidence type="ECO:0000256" key="1">
    <source>
        <dbReference type="ARBA" id="ARBA00008107"/>
    </source>
</evidence>
<organism evidence="4">
    <name type="scientific">Chlorobium chlorochromatii (strain CaD3)</name>
    <dbReference type="NCBI Taxonomy" id="340177"/>
    <lineage>
        <taxon>Bacteria</taxon>
        <taxon>Pseudomonadati</taxon>
        <taxon>Chlorobiota</taxon>
        <taxon>Chlorobiia</taxon>
        <taxon>Chlorobiales</taxon>
        <taxon>Chlorobiaceae</taxon>
        <taxon>Chlorobium/Pelodictyon group</taxon>
        <taxon>Chlorobium</taxon>
    </lineage>
</organism>
<dbReference type="PANTHER" id="PTHR42930">
    <property type="entry name" value="PHOSPHATE-SPECIFIC TRANSPORT SYSTEM ACCESSORY PROTEIN PHOU"/>
    <property type="match status" value="1"/>
</dbReference>
<evidence type="ECO:0000256" key="2">
    <source>
        <dbReference type="PIRNR" id="PIRNR003107"/>
    </source>
</evidence>
<sequence length="223" mass="25709">MPDRQIHELINELSCILVRYSEKVVQQLLHALHNTEAQHEALQQGSYGNESTNLEERCLTYLALQQPVAKDLRAIVTIIKINDELHHISDLSRNIIKRMKEIQPEMVEHFGFENMAMNAKEMVIKAIDSFVEKDDSLARKLHEMDDAIDTTHRNIFNTATAMMKNPDADIDQLIASLSISRYIERMADHAVSIANEVIFLVTGEMIRHAEWSYEELLKSRNNQ</sequence>
<reference evidence="4" key="1">
    <citation type="submission" date="2005-08" db="EMBL/GenBank/DDBJ databases">
        <title>Complete sequence of Chlorobium chlorochromatii CaD3.</title>
        <authorList>
            <person name="Copeland A."/>
            <person name="Lucas S."/>
            <person name="Lapidus A."/>
            <person name="Barry K."/>
            <person name="Detter J.C."/>
            <person name="Glavina T."/>
            <person name="Hammon N."/>
            <person name="Israni S."/>
            <person name="Pitluck S."/>
            <person name="Bryant D."/>
            <person name="Schmutz J."/>
            <person name="Larimer F."/>
            <person name="Land M."/>
            <person name="Kyrpides N."/>
            <person name="Ivanova N."/>
            <person name="Richardson P."/>
        </authorList>
    </citation>
    <scope>NUCLEOTIDE SEQUENCE [LARGE SCALE GENOMIC DNA]</scope>
    <source>
        <strain evidence="4">CaD3</strain>
    </source>
</reference>
<dbReference type="GO" id="GO:0005737">
    <property type="term" value="C:cytoplasm"/>
    <property type="evidence" value="ECO:0007669"/>
    <property type="project" value="UniProtKB-SubCell"/>
</dbReference>
<accession>Q3ATH0</accession>
<evidence type="ECO:0000259" key="3">
    <source>
        <dbReference type="Pfam" id="PF01895"/>
    </source>
</evidence>
<comment type="function">
    <text evidence="2">Plays a role in the regulation of phosphate uptake.</text>
</comment>
<dbReference type="NCBIfam" id="TIGR02135">
    <property type="entry name" value="phoU_full"/>
    <property type="match status" value="1"/>
</dbReference>
<dbReference type="InterPro" id="IPR028366">
    <property type="entry name" value="PhoU"/>
</dbReference>
<dbReference type="KEGG" id="cch:Cag_0432"/>
<keyword evidence="2" id="KW-0592">Phosphate transport</keyword>
<keyword evidence="2" id="KW-0813">Transport</keyword>
<dbReference type="OrthoDB" id="9814256at2"/>
<proteinExistence type="inferred from homology"/>
<dbReference type="EMBL" id="CP000108">
    <property type="protein sequence ID" value="ABB27705.1"/>
    <property type="molecule type" value="Genomic_DNA"/>
</dbReference>
<gene>
    <name evidence="4" type="ordered locus">Cag_0432</name>
</gene>
<dbReference type="PIRSF" id="PIRSF003107">
    <property type="entry name" value="PhoU"/>
    <property type="match status" value="1"/>
</dbReference>
<dbReference type="Pfam" id="PF01895">
    <property type="entry name" value="PhoU"/>
    <property type="match status" value="2"/>
</dbReference>
<dbReference type="InterPro" id="IPR038078">
    <property type="entry name" value="PhoU-like_sf"/>
</dbReference>
<comment type="subunit">
    <text evidence="2">Homodimer.</text>
</comment>
<dbReference type="GO" id="GO:0030643">
    <property type="term" value="P:intracellular phosphate ion homeostasis"/>
    <property type="evidence" value="ECO:0007669"/>
    <property type="project" value="InterPro"/>
</dbReference>
<dbReference type="GO" id="GO:0045936">
    <property type="term" value="P:negative regulation of phosphate metabolic process"/>
    <property type="evidence" value="ECO:0007669"/>
    <property type="project" value="InterPro"/>
</dbReference>
<keyword evidence="2" id="KW-0963">Cytoplasm</keyword>
<dbReference type="PANTHER" id="PTHR42930:SF3">
    <property type="entry name" value="PHOSPHATE-SPECIFIC TRANSPORT SYSTEM ACCESSORY PROTEIN PHOU"/>
    <property type="match status" value="1"/>
</dbReference>
<comment type="similarity">
    <text evidence="1 2">Belongs to the PhoU family.</text>
</comment>
<dbReference type="Gene3D" id="1.20.58.220">
    <property type="entry name" value="Phosphate transport system protein phou homolog 2, domain 2"/>
    <property type="match status" value="1"/>
</dbReference>
<dbReference type="STRING" id="340177.Cag_0432"/>
<comment type="subcellular location">
    <subcellularLocation>
        <location evidence="2">Cytoplasm</location>
    </subcellularLocation>
</comment>
<dbReference type="AlphaFoldDB" id="Q3ATH0"/>
<feature type="domain" description="PhoU" evidence="3">
    <location>
        <begin position="113"/>
        <end position="197"/>
    </location>
</feature>
<dbReference type="HOGENOM" id="CLU_078518_3_0_10"/>
<dbReference type="InterPro" id="IPR026022">
    <property type="entry name" value="PhoU_dom"/>
</dbReference>
<dbReference type="SUPFAM" id="SSF109755">
    <property type="entry name" value="PhoU-like"/>
    <property type="match status" value="1"/>
</dbReference>
<dbReference type="eggNOG" id="COG0704">
    <property type="taxonomic scope" value="Bacteria"/>
</dbReference>
<protein>
    <recommendedName>
        <fullName evidence="2">Phosphate-specific transport system accessory protein PhoU</fullName>
    </recommendedName>
</protein>
<dbReference type="GO" id="GO:0006817">
    <property type="term" value="P:phosphate ion transport"/>
    <property type="evidence" value="ECO:0007669"/>
    <property type="project" value="UniProtKB-KW"/>
</dbReference>
<evidence type="ECO:0000313" key="4">
    <source>
        <dbReference type="EMBL" id="ABB27705.1"/>
    </source>
</evidence>
<feature type="domain" description="PhoU" evidence="3">
    <location>
        <begin position="51"/>
        <end position="98"/>
    </location>
</feature>
<name>Q3ATH0_CHLCH</name>